<dbReference type="RefSeq" id="XP_028529962.1">
    <property type="nucleotide sequence ID" value="XM_028673517.1"/>
</dbReference>
<feature type="transmembrane region" description="Helical" evidence="1">
    <location>
        <begin position="296"/>
        <end position="316"/>
    </location>
</feature>
<organism evidence="2 3">
    <name type="scientific">Plasmodium gallinaceum</name>
    <dbReference type="NCBI Taxonomy" id="5849"/>
    <lineage>
        <taxon>Eukaryota</taxon>
        <taxon>Sar</taxon>
        <taxon>Alveolata</taxon>
        <taxon>Apicomplexa</taxon>
        <taxon>Aconoidasida</taxon>
        <taxon>Haemosporida</taxon>
        <taxon>Plasmodiidae</taxon>
        <taxon>Plasmodium</taxon>
        <taxon>Plasmodium (Haemamoeba)</taxon>
    </lineage>
</organism>
<reference evidence="2" key="1">
    <citation type="submission" date="2015-04" db="EMBL/GenBank/DDBJ databases">
        <authorList>
            <consortium name="Pathogen Informatics"/>
        </authorList>
    </citation>
    <scope>NUCLEOTIDE SEQUENCE [LARGE SCALE GENOMIC DNA]</scope>
    <source>
        <strain evidence="2">8A</strain>
    </source>
</reference>
<accession>A0A1J1GXF0</accession>
<comment type="caution">
    <text evidence="2">The sequence shown here is derived from an EMBL/GenBank/DDBJ whole genome shotgun (WGS) entry which is preliminary data.</text>
</comment>
<name>A0A1J1GXF0_PLAGA</name>
<dbReference type="VEuPathDB" id="PlasmoDB:PGAL8A_00376200"/>
<dbReference type="EMBL" id="CVMV01000086">
    <property type="protein sequence ID" value="CRG97159.1"/>
    <property type="molecule type" value="Genomic_DNA"/>
</dbReference>
<dbReference type="Proteomes" id="UP000220797">
    <property type="component" value="Unassembled WGS sequence"/>
</dbReference>
<keyword evidence="1" id="KW-0472">Membrane</keyword>
<keyword evidence="1" id="KW-1133">Transmembrane helix</keyword>
<keyword evidence="3" id="KW-1185">Reference proteome</keyword>
<sequence length="334" mass="38361">MALLYNEGCENPEKDITECNVTACVLHGSKFKSVECDPAFKKAIKYSQKNSGDNIKKNIFVFEDTPPPYKNDAKITFLSQDSNKDIVFLYEVNPKSGYASSLVFLCRFRNLKPGLSLCKQVEKTFLGRPLSFNSIDILDRDNDNKFLNGLKYLKNERHATRKARYEEIFFSKDSCHYVTDSNTSEQVCRFSVCKKYSNGGLFCKDAKFNGKLCQLEPSNGVKEPTKFIYLPNNCIKGDSNYCTPYLCQYDQPNELYPCSKLEISTIKDVVPHSQSLALASKQDRYISNEDNTSSSLIAMSFFPFLILFFFVGCYLYKVLRKNRKKKRYASYKEP</sequence>
<evidence type="ECO:0000256" key="1">
    <source>
        <dbReference type="SAM" id="Phobius"/>
    </source>
</evidence>
<gene>
    <name evidence="2" type="ORF">PGAL8A_00376200</name>
</gene>
<keyword evidence="1" id="KW-0812">Transmembrane</keyword>
<evidence type="ECO:0000313" key="2">
    <source>
        <dbReference type="EMBL" id="CRG97159.1"/>
    </source>
</evidence>
<dbReference type="AlphaFoldDB" id="A0A1J1GXF0"/>
<protein>
    <submittedName>
        <fullName evidence="2">Fam-e protein</fullName>
    </submittedName>
</protein>
<dbReference type="GeneID" id="39732292"/>
<evidence type="ECO:0000313" key="3">
    <source>
        <dbReference type="Proteomes" id="UP000220797"/>
    </source>
</evidence>
<proteinExistence type="predicted"/>